<keyword evidence="3" id="KW-1185">Reference proteome</keyword>
<proteinExistence type="predicted"/>
<protein>
    <submittedName>
        <fullName evidence="2">ElaB/YqjD/DUF883 family membrane-anchored ribosome-binding protein</fullName>
    </submittedName>
</protein>
<dbReference type="Proteomes" id="UP001241472">
    <property type="component" value="Unassembled WGS sequence"/>
</dbReference>
<name>A0ABT9PRE3_9HYPH</name>
<evidence type="ECO:0000313" key="2">
    <source>
        <dbReference type="EMBL" id="MDP9837025.1"/>
    </source>
</evidence>
<evidence type="ECO:0000256" key="1">
    <source>
        <dbReference type="SAM" id="MobiDB-lite"/>
    </source>
</evidence>
<dbReference type="EMBL" id="JAUSRF010000005">
    <property type="protein sequence ID" value="MDP9837025.1"/>
    <property type="molecule type" value="Genomic_DNA"/>
</dbReference>
<comment type="caution">
    <text evidence="2">The sequence shown here is derived from an EMBL/GenBank/DDBJ whole genome shotgun (WGS) entry which is preliminary data.</text>
</comment>
<feature type="compositionally biased region" description="Polar residues" evidence="1">
    <location>
        <begin position="1"/>
        <end position="16"/>
    </location>
</feature>
<sequence>MSNLKSPSVTSLQTEQEALGGRRQDIDTSLEATFPTPDPITATAAGVPTGQAEKGVADAPRVDEALQSILKHRDDPYVEPREHAAALRDEALSLGDRGADALADVRRRIRRQPLQAIGIAALLGFVCGMVR</sequence>
<organism evidence="2 3">
    <name type="scientific">Neorhizobium huautlense</name>
    <dbReference type="NCBI Taxonomy" id="67774"/>
    <lineage>
        <taxon>Bacteria</taxon>
        <taxon>Pseudomonadati</taxon>
        <taxon>Pseudomonadota</taxon>
        <taxon>Alphaproteobacteria</taxon>
        <taxon>Hyphomicrobiales</taxon>
        <taxon>Rhizobiaceae</taxon>
        <taxon>Rhizobium/Agrobacterium group</taxon>
        <taxon>Neorhizobium</taxon>
    </lineage>
</organism>
<reference evidence="2 3" key="1">
    <citation type="submission" date="2023-07" db="EMBL/GenBank/DDBJ databases">
        <title>Sorghum-associated microbial communities from plants grown in Nebraska, USA.</title>
        <authorList>
            <person name="Schachtman D."/>
        </authorList>
    </citation>
    <scope>NUCLEOTIDE SEQUENCE [LARGE SCALE GENOMIC DNA]</scope>
    <source>
        <strain evidence="2 3">DS1307</strain>
    </source>
</reference>
<evidence type="ECO:0000313" key="3">
    <source>
        <dbReference type="Proteomes" id="UP001241472"/>
    </source>
</evidence>
<accession>A0ABT9PRE3</accession>
<dbReference type="RefSeq" id="WP_306833352.1">
    <property type="nucleotide sequence ID" value="NZ_JAUSRF010000005.1"/>
</dbReference>
<gene>
    <name evidence="2" type="ORF">J2T09_001777</name>
</gene>
<feature type="region of interest" description="Disordered" evidence="1">
    <location>
        <begin position="1"/>
        <end position="59"/>
    </location>
</feature>